<dbReference type="Proteomes" id="UP000887159">
    <property type="component" value="Unassembled WGS sequence"/>
</dbReference>
<dbReference type="EMBL" id="BMAU01021282">
    <property type="protein sequence ID" value="GFY08607.1"/>
    <property type="molecule type" value="Genomic_DNA"/>
</dbReference>
<evidence type="ECO:0000313" key="1">
    <source>
        <dbReference type="EMBL" id="GFY08607.1"/>
    </source>
</evidence>
<name>A0A8X6SG58_TRICX</name>
<comment type="caution">
    <text evidence="1">The sequence shown here is derived from an EMBL/GenBank/DDBJ whole genome shotgun (WGS) entry which is preliminary data.</text>
</comment>
<dbReference type="AlphaFoldDB" id="A0A8X6SG58"/>
<gene>
    <name evidence="1" type="ORF">TNCV_810401</name>
</gene>
<proteinExistence type="predicted"/>
<protein>
    <submittedName>
        <fullName evidence="1">Uncharacterized protein</fullName>
    </submittedName>
</protein>
<accession>A0A8X6SG58</accession>
<reference evidence="1" key="1">
    <citation type="submission" date="2020-08" db="EMBL/GenBank/DDBJ databases">
        <title>Multicomponent nature underlies the extraordinary mechanical properties of spider dragline silk.</title>
        <authorList>
            <person name="Kono N."/>
            <person name="Nakamura H."/>
            <person name="Mori M."/>
            <person name="Yoshida Y."/>
            <person name="Ohtoshi R."/>
            <person name="Malay A.D."/>
            <person name="Moran D.A.P."/>
            <person name="Tomita M."/>
            <person name="Numata K."/>
            <person name="Arakawa K."/>
        </authorList>
    </citation>
    <scope>NUCLEOTIDE SEQUENCE</scope>
</reference>
<keyword evidence="2" id="KW-1185">Reference proteome</keyword>
<evidence type="ECO:0000313" key="2">
    <source>
        <dbReference type="Proteomes" id="UP000887159"/>
    </source>
</evidence>
<sequence length="144" mass="16252">MAQQTDMDFSPISPLSIASNGTAPTPCEELTAMKSYIRRLQIICNEKERTVSLLRFNQGHVESDSLYQLAWSKFQDIQGTLQQAVSDFDSLSLPVPTQAALTKSLQKIPQIVLLLFLPLGETCNIKEKMRMISNSRHLEKRRGK</sequence>
<organism evidence="1 2">
    <name type="scientific">Trichonephila clavipes</name>
    <name type="common">Golden silk orbweaver</name>
    <name type="synonym">Nephila clavipes</name>
    <dbReference type="NCBI Taxonomy" id="2585209"/>
    <lineage>
        <taxon>Eukaryota</taxon>
        <taxon>Metazoa</taxon>
        <taxon>Ecdysozoa</taxon>
        <taxon>Arthropoda</taxon>
        <taxon>Chelicerata</taxon>
        <taxon>Arachnida</taxon>
        <taxon>Araneae</taxon>
        <taxon>Araneomorphae</taxon>
        <taxon>Entelegynae</taxon>
        <taxon>Araneoidea</taxon>
        <taxon>Nephilidae</taxon>
        <taxon>Trichonephila</taxon>
    </lineage>
</organism>